<dbReference type="EMBL" id="FOMQ01000005">
    <property type="protein sequence ID" value="SFD71667.1"/>
    <property type="molecule type" value="Genomic_DNA"/>
</dbReference>
<dbReference type="AlphaFoldDB" id="A0A1I1ULN0"/>
<sequence length="59" mass="5650">MTMYTQHSLLSGMGRLLLGACTLSLALLVAGCGGSGGSGNAVGSAAACGSPDTHCAPRP</sequence>
<accession>A0A1I1ULN0</accession>
<dbReference type="Proteomes" id="UP000199517">
    <property type="component" value="Unassembled WGS sequence"/>
</dbReference>
<organism evidence="1 2">
    <name type="scientific">Paracidovorax konjaci</name>
    <dbReference type="NCBI Taxonomy" id="32040"/>
    <lineage>
        <taxon>Bacteria</taxon>
        <taxon>Pseudomonadati</taxon>
        <taxon>Pseudomonadota</taxon>
        <taxon>Betaproteobacteria</taxon>
        <taxon>Burkholderiales</taxon>
        <taxon>Comamonadaceae</taxon>
        <taxon>Paracidovorax</taxon>
    </lineage>
</organism>
<proteinExistence type="predicted"/>
<evidence type="ECO:0000313" key="2">
    <source>
        <dbReference type="Proteomes" id="UP000199517"/>
    </source>
</evidence>
<evidence type="ECO:0000313" key="1">
    <source>
        <dbReference type="EMBL" id="SFD71667.1"/>
    </source>
</evidence>
<keyword evidence="2" id="KW-1185">Reference proteome</keyword>
<dbReference type="RefSeq" id="WP_092951410.1">
    <property type="nucleotide sequence ID" value="NZ_FOMQ01000005.1"/>
</dbReference>
<gene>
    <name evidence="1" type="ORF">SAMN04489710_105135</name>
</gene>
<dbReference type="STRING" id="32040.SAMN04489710_105135"/>
<reference evidence="2" key="1">
    <citation type="submission" date="2016-10" db="EMBL/GenBank/DDBJ databases">
        <authorList>
            <person name="Varghese N."/>
            <person name="Submissions S."/>
        </authorList>
    </citation>
    <scope>NUCLEOTIDE SEQUENCE [LARGE SCALE GENOMIC DNA]</scope>
    <source>
        <strain evidence="2">DSM 7481</strain>
    </source>
</reference>
<protein>
    <submittedName>
        <fullName evidence="1">Uncharacterized protein</fullName>
    </submittedName>
</protein>
<name>A0A1I1ULN0_9BURK</name>